<proteinExistence type="predicted"/>
<dbReference type="RefSeq" id="WP_064438270.1">
    <property type="nucleotide sequence ID" value="NZ_BDDI01000001.1"/>
</dbReference>
<evidence type="ECO:0000256" key="3">
    <source>
        <dbReference type="ARBA" id="ARBA00022840"/>
    </source>
</evidence>
<evidence type="ECO:0000313" key="6">
    <source>
        <dbReference type="Proteomes" id="UP000567922"/>
    </source>
</evidence>
<feature type="domain" description="ABC transporter" evidence="4">
    <location>
        <begin position="3"/>
        <end position="251"/>
    </location>
</feature>
<dbReference type="GO" id="GO:0016887">
    <property type="term" value="F:ATP hydrolysis activity"/>
    <property type="evidence" value="ECO:0007669"/>
    <property type="project" value="InterPro"/>
</dbReference>
<dbReference type="InterPro" id="IPR027417">
    <property type="entry name" value="P-loop_NTPase"/>
</dbReference>
<comment type="caution">
    <text evidence="5">The sequence shown here is derived from an EMBL/GenBank/DDBJ whole genome shotgun (WGS) entry which is preliminary data.</text>
</comment>
<dbReference type="Pfam" id="PF12399">
    <property type="entry name" value="BCA_ABC_TP_C"/>
    <property type="match status" value="1"/>
</dbReference>
<dbReference type="SUPFAM" id="SSF52540">
    <property type="entry name" value="P-loop containing nucleoside triphosphate hydrolases"/>
    <property type="match status" value="1"/>
</dbReference>
<accession>A0A839RS06</accession>
<dbReference type="InterPro" id="IPR003593">
    <property type="entry name" value="AAA+_ATPase"/>
</dbReference>
<name>A0A839RS06_9ACTN</name>
<gene>
    <name evidence="5" type="ORF">FHU29_004230</name>
</gene>
<dbReference type="CDD" id="cd03219">
    <property type="entry name" value="ABC_Mj1267_LivG_branched"/>
    <property type="match status" value="1"/>
</dbReference>
<dbReference type="InterPro" id="IPR032823">
    <property type="entry name" value="BCA_ABC_TP_C"/>
</dbReference>
<dbReference type="Pfam" id="PF00005">
    <property type="entry name" value="ABC_tran"/>
    <property type="match status" value="1"/>
</dbReference>
<dbReference type="EMBL" id="JACHWS010000004">
    <property type="protein sequence ID" value="MBB3039742.1"/>
    <property type="molecule type" value="Genomic_DNA"/>
</dbReference>
<evidence type="ECO:0000259" key="4">
    <source>
        <dbReference type="PROSITE" id="PS50893"/>
    </source>
</evidence>
<protein>
    <submittedName>
        <fullName evidence="5">Branched-chain amino acid transport system ATP-binding protein</fullName>
    </submittedName>
</protein>
<dbReference type="OrthoDB" id="3396710at2"/>
<dbReference type="GO" id="GO:0005886">
    <property type="term" value="C:plasma membrane"/>
    <property type="evidence" value="ECO:0007669"/>
    <property type="project" value="TreeGrafter"/>
</dbReference>
<keyword evidence="3 5" id="KW-0067">ATP-binding</keyword>
<dbReference type="Gene3D" id="3.40.50.300">
    <property type="entry name" value="P-loop containing nucleotide triphosphate hydrolases"/>
    <property type="match status" value="1"/>
</dbReference>
<reference evidence="5 6" key="1">
    <citation type="submission" date="2020-08" db="EMBL/GenBank/DDBJ databases">
        <title>Sequencing the genomes of 1000 actinobacteria strains.</title>
        <authorList>
            <person name="Klenk H.-P."/>
        </authorList>
    </citation>
    <scope>NUCLEOTIDE SEQUENCE [LARGE SCALE GENOMIC DNA]</scope>
    <source>
        <strain evidence="5 6">DSM 45258</strain>
    </source>
</reference>
<dbReference type="InterPro" id="IPR051120">
    <property type="entry name" value="ABC_AA/LPS_Transport"/>
</dbReference>
<keyword evidence="1" id="KW-0813">Transport</keyword>
<dbReference type="InterPro" id="IPR003439">
    <property type="entry name" value="ABC_transporter-like_ATP-bd"/>
</dbReference>
<organism evidence="5 6">
    <name type="scientific">Hoyosella altamirensis</name>
    <dbReference type="NCBI Taxonomy" id="616997"/>
    <lineage>
        <taxon>Bacteria</taxon>
        <taxon>Bacillati</taxon>
        <taxon>Actinomycetota</taxon>
        <taxon>Actinomycetes</taxon>
        <taxon>Mycobacteriales</taxon>
        <taxon>Hoyosellaceae</taxon>
        <taxon>Hoyosella</taxon>
    </lineage>
</organism>
<evidence type="ECO:0000313" key="5">
    <source>
        <dbReference type="EMBL" id="MBB3039742.1"/>
    </source>
</evidence>
<keyword evidence="2" id="KW-0547">Nucleotide-binding</keyword>
<dbReference type="PROSITE" id="PS50893">
    <property type="entry name" value="ABC_TRANSPORTER_2"/>
    <property type="match status" value="1"/>
</dbReference>
<evidence type="ECO:0000256" key="1">
    <source>
        <dbReference type="ARBA" id="ARBA00022448"/>
    </source>
</evidence>
<dbReference type="AlphaFoldDB" id="A0A839RS06"/>
<evidence type="ECO:0000256" key="2">
    <source>
        <dbReference type="ARBA" id="ARBA00022741"/>
    </source>
</evidence>
<sequence length="257" mass="28223">MMLNVDNVSLRFGGAKALSEVSFDVAQGELFAIIGPNGAGKTSMFNCLSGVYKPQEGTITFDGRSLVGTRPDAVARLGIARMFQNIELFDNLTVLDNIKLGRHIHLRYSTIEAALHIGRARSQELAARRFAEDLIEFLSLQSVRNYPVGMLPYGVKKRVELGRALAMEPRLLLLDEPVAGMNVEETEDMARYILDIRAELGVTMIMVEHDMKLVMDLADRVLVLDFGRRIALGSPDEVQNDPAVLAAYLGEEGGATA</sequence>
<dbReference type="PANTHER" id="PTHR45772">
    <property type="entry name" value="CONSERVED COMPONENT OF ABC TRANSPORTER FOR NATURAL AMINO ACIDS-RELATED"/>
    <property type="match status" value="1"/>
</dbReference>
<dbReference type="SMART" id="SM00382">
    <property type="entry name" value="AAA"/>
    <property type="match status" value="1"/>
</dbReference>
<dbReference type="GO" id="GO:0005524">
    <property type="term" value="F:ATP binding"/>
    <property type="evidence" value="ECO:0007669"/>
    <property type="project" value="UniProtKB-KW"/>
</dbReference>
<dbReference type="FunFam" id="3.40.50.300:FF:000421">
    <property type="entry name" value="Branched-chain amino acid ABC transporter ATP-binding protein"/>
    <property type="match status" value="1"/>
</dbReference>
<keyword evidence="6" id="KW-1185">Reference proteome</keyword>
<dbReference type="Proteomes" id="UP000567922">
    <property type="component" value="Unassembled WGS sequence"/>
</dbReference>
<dbReference type="PANTHER" id="PTHR45772:SF1">
    <property type="entry name" value="ABC TRANSPORTER ATP-BINDING PROTEIN"/>
    <property type="match status" value="1"/>
</dbReference>